<dbReference type="Proteomes" id="UP000730739">
    <property type="component" value="Unassembled WGS sequence"/>
</dbReference>
<protein>
    <submittedName>
        <fullName evidence="1">Uncharacterized protein</fullName>
    </submittedName>
</protein>
<comment type="caution">
    <text evidence="1">The sequence shown here is derived from an EMBL/GenBank/DDBJ whole genome shotgun (WGS) entry which is preliminary data.</text>
</comment>
<evidence type="ECO:0000313" key="1">
    <source>
        <dbReference type="EMBL" id="MBP2237667.1"/>
    </source>
</evidence>
<organism evidence="1 2">
    <name type="scientific">Sinorhizobium kostiense</name>
    <dbReference type="NCBI Taxonomy" id="76747"/>
    <lineage>
        <taxon>Bacteria</taxon>
        <taxon>Pseudomonadati</taxon>
        <taxon>Pseudomonadota</taxon>
        <taxon>Alphaproteobacteria</taxon>
        <taxon>Hyphomicrobiales</taxon>
        <taxon>Rhizobiaceae</taxon>
        <taxon>Sinorhizobium/Ensifer group</taxon>
        <taxon>Sinorhizobium</taxon>
    </lineage>
</organism>
<evidence type="ECO:0000313" key="2">
    <source>
        <dbReference type="Proteomes" id="UP000730739"/>
    </source>
</evidence>
<dbReference type="EMBL" id="JAGILA010000006">
    <property type="protein sequence ID" value="MBP2237667.1"/>
    <property type="molecule type" value="Genomic_DNA"/>
</dbReference>
<dbReference type="RefSeq" id="WP_209604009.1">
    <property type="nucleotide sequence ID" value="NZ_JAGILA010000006.1"/>
</dbReference>
<sequence>MSGETRAHTLLVERLIAHVQAKHRPPRGLLVLADHHSFGSNRPQQIAGYTPDLFASDLPATFEVIGEAKTMADLQSDRSQRQIRTFLDYLSLRPQASFYLVVPPFQRQRSAAILDMLRVPAHSNVLVEVIDGV</sequence>
<name>A0ABS4R457_9HYPH</name>
<proteinExistence type="predicted"/>
<keyword evidence="2" id="KW-1185">Reference proteome</keyword>
<reference evidence="1 2" key="1">
    <citation type="submission" date="2021-03" db="EMBL/GenBank/DDBJ databases">
        <title>Genomic Encyclopedia of Type Strains, Phase IV (KMG-IV): sequencing the most valuable type-strain genomes for metagenomic binning, comparative biology and taxonomic classification.</title>
        <authorList>
            <person name="Goeker M."/>
        </authorList>
    </citation>
    <scope>NUCLEOTIDE SEQUENCE [LARGE SCALE GENOMIC DNA]</scope>
    <source>
        <strain evidence="1 2">DSM 13372</strain>
    </source>
</reference>
<accession>A0ABS4R457</accession>
<gene>
    <name evidence="1" type="ORF">J2Z31_004190</name>
</gene>